<dbReference type="STRING" id="1388748.GCA_000463155_00914"/>
<sequence>MPVQKRDKPLNAEGQADRIYRLLKQAIFDFQLLPGDRFSENDIALRMAASRTPVRQALYALEQEGYLAVQPRSGWQVKHIDFDYLEALYDLRIVLECEAVKRLCERAPDAMPPAIHTLKAFWIDAPPLPEGESVAGHDEAFHMTLVNAAGNPEMARVHRDLTDKIRIVRRMDFTQPARVKATYDEHSCILLAILNHHQEEAQTLLSGHIAHSQKEVRKITLHMLHDARQSKFR</sequence>
<keyword evidence="6" id="KW-1185">Reference proteome</keyword>
<dbReference type="Proteomes" id="UP000240212">
    <property type="component" value="Unassembled WGS sequence"/>
</dbReference>
<comment type="caution">
    <text evidence="5">The sequence shown here is derived from an EMBL/GenBank/DDBJ whole genome shotgun (WGS) entry which is preliminary data.</text>
</comment>
<dbReference type="SUPFAM" id="SSF48008">
    <property type="entry name" value="GntR ligand-binding domain-like"/>
    <property type="match status" value="1"/>
</dbReference>
<dbReference type="SMART" id="SM00895">
    <property type="entry name" value="FCD"/>
    <property type="match status" value="1"/>
</dbReference>
<dbReference type="EMBL" id="PYEP01000007">
    <property type="protein sequence ID" value="PSN06667.1"/>
    <property type="molecule type" value="Genomic_DNA"/>
</dbReference>
<dbReference type="Pfam" id="PF07729">
    <property type="entry name" value="FCD"/>
    <property type="match status" value="1"/>
</dbReference>
<gene>
    <name evidence="5" type="ORF">C7G83_16800</name>
</gene>
<proteinExistence type="predicted"/>
<dbReference type="Pfam" id="PF00392">
    <property type="entry name" value="GntR"/>
    <property type="match status" value="1"/>
</dbReference>
<evidence type="ECO:0000256" key="1">
    <source>
        <dbReference type="ARBA" id="ARBA00023015"/>
    </source>
</evidence>
<evidence type="ECO:0000313" key="5">
    <source>
        <dbReference type="EMBL" id="PSN06667.1"/>
    </source>
</evidence>
<dbReference type="InterPro" id="IPR008920">
    <property type="entry name" value="TF_FadR/GntR_C"/>
</dbReference>
<dbReference type="InterPro" id="IPR036390">
    <property type="entry name" value="WH_DNA-bd_sf"/>
</dbReference>
<dbReference type="InterPro" id="IPR036388">
    <property type="entry name" value="WH-like_DNA-bd_sf"/>
</dbReference>
<evidence type="ECO:0000313" key="6">
    <source>
        <dbReference type="Proteomes" id="UP000240212"/>
    </source>
</evidence>
<feature type="domain" description="HTH gntR-type" evidence="4">
    <location>
        <begin position="13"/>
        <end position="80"/>
    </location>
</feature>
<keyword evidence="1" id="KW-0805">Transcription regulation</keyword>
<reference evidence="5 6" key="1">
    <citation type="submission" date="2018-03" db="EMBL/GenBank/DDBJ databases">
        <title>Draft genome sequence of the first documented clinical Siccibacter turicensis isolate in Austria.</title>
        <authorList>
            <person name="Lepuschitz S."/>
            <person name="Pekard-Amenitsch S."/>
            <person name="Haunold R."/>
            <person name="Schill S."/>
            <person name="Mach R."/>
            <person name="Allerberger F."/>
            <person name="Ruppitsch W."/>
            <person name="Forsythe S.J."/>
        </authorList>
    </citation>
    <scope>NUCLEOTIDE SEQUENCE [LARGE SCALE GENOMIC DNA]</scope>
    <source>
        <strain evidence="5 6">6100069499-17</strain>
    </source>
</reference>
<accession>A0A2P8VGJ8</accession>
<organism evidence="5 6">
    <name type="scientific">Siccibacter turicensis</name>
    <dbReference type="NCBI Taxonomy" id="357233"/>
    <lineage>
        <taxon>Bacteria</taxon>
        <taxon>Pseudomonadati</taxon>
        <taxon>Pseudomonadota</taxon>
        <taxon>Gammaproteobacteria</taxon>
        <taxon>Enterobacterales</taxon>
        <taxon>Enterobacteriaceae</taxon>
        <taxon>Siccibacter</taxon>
    </lineage>
</organism>
<dbReference type="PANTHER" id="PTHR43537">
    <property type="entry name" value="TRANSCRIPTIONAL REGULATOR, GNTR FAMILY"/>
    <property type="match status" value="1"/>
</dbReference>
<dbReference type="Gene3D" id="1.10.10.10">
    <property type="entry name" value="Winged helix-like DNA-binding domain superfamily/Winged helix DNA-binding domain"/>
    <property type="match status" value="1"/>
</dbReference>
<dbReference type="GO" id="GO:0003677">
    <property type="term" value="F:DNA binding"/>
    <property type="evidence" value="ECO:0007669"/>
    <property type="project" value="UniProtKB-KW"/>
</dbReference>
<evidence type="ECO:0000259" key="4">
    <source>
        <dbReference type="PROSITE" id="PS50949"/>
    </source>
</evidence>
<dbReference type="InterPro" id="IPR011711">
    <property type="entry name" value="GntR_C"/>
</dbReference>
<dbReference type="GO" id="GO:0003700">
    <property type="term" value="F:DNA-binding transcription factor activity"/>
    <property type="evidence" value="ECO:0007669"/>
    <property type="project" value="InterPro"/>
</dbReference>
<dbReference type="Gene3D" id="1.20.120.530">
    <property type="entry name" value="GntR ligand-binding domain-like"/>
    <property type="match status" value="1"/>
</dbReference>
<name>A0A2P8VGJ8_9ENTR</name>
<dbReference type="SMART" id="SM00345">
    <property type="entry name" value="HTH_GNTR"/>
    <property type="match status" value="1"/>
</dbReference>
<protein>
    <submittedName>
        <fullName evidence="5">GntR family transcriptional regulator</fullName>
    </submittedName>
</protein>
<dbReference type="SUPFAM" id="SSF46785">
    <property type="entry name" value="Winged helix' DNA-binding domain"/>
    <property type="match status" value="1"/>
</dbReference>
<dbReference type="OrthoDB" id="9799812at2"/>
<dbReference type="AlphaFoldDB" id="A0A2P8VGJ8"/>
<dbReference type="CDD" id="cd07377">
    <property type="entry name" value="WHTH_GntR"/>
    <property type="match status" value="1"/>
</dbReference>
<dbReference type="PROSITE" id="PS50949">
    <property type="entry name" value="HTH_GNTR"/>
    <property type="match status" value="1"/>
</dbReference>
<dbReference type="PANTHER" id="PTHR43537:SF45">
    <property type="entry name" value="GNTR FAMILY REGULATORY PROTEIN"/>
    <property type="match status" value="1"/>
</dbReference>
<evidence type="ECO:0000256" key="2">
    <source>
        <dbReference type="ARBA" id="ARBA00023125"/>
    </source>
</evidence>
<evidence type="ECO:0000256" key="3">
    <source>
        <dbReference type="ARBA" id="ARBA00023163"/>
    </source>
</evidence>
<keyword evidence="2" id="KW-0238">DNA-binding</keyword>
<keyword evidence="3" id="KW-0804">Transcription</keyword>
<dbReference type="RefSeq" id="WP_106878058.1">
    <property type="nucleotide sequence ID" value="NZ_PYEP01000007.1"/>
</dbReference>
<dbReference type="InterPro" id="IPR000524">
    <property type="entry name" value="Tscrpt_reg_HTH_GntR"/>
</dbReference>